<feature type="compositionally biased region" description="Basic and acidic residues" evidence="1">
    <location>
        <begin position="125"/>
        <end position="137"/>
    </location>
</feature>
<feature type="compositionally biased region" description="Low complexity" evidence="1">
    <location>
        <begin position="362"/>
        <end position="386"/>
    </location>
</feature>
<dbReference type="AlphaFoldDB" id="A0AAN8N297"/>
<gene>
    <name evidence="2" type="ORF">TWF718_007063</name>
</gene>
<proteinExistence type="predicted"/>
<feature type="compositionally biased region" description="Acidic residues" evidence="1">
    <location>
        <begin position="138"/>
        <end position="148"/>
    </location>
</feature>
<feature type="compositionally biased region" description="Low complexity" evidence="1">
    <location>
        <begin position="151"/>
        <end position="167"/>
    </location>
</feature>
<feature type="region of interest" description="Disordered" evidence="1">
    <location>
        <begin position="267"/>
        <end position="313"/>
    </location>
</feature>
<name>A0AAN8N297_9PEZI</name>
<keyword evidence="3" id="KW-1185">Reference proteome</keyword>
<feature type="compositionally biased region" description="Polar residues" evidence="1">
    <location>
        <begin position="237"/>
        <end position="247"/>
    </location>
</feature>
<feature type="region of interest" description="Disordered" evidence="1">
    <location>
        <begin position="29"/>
        <end position="171"/>
    </location>
</feature>
<feature type="region of interest" description="Disordered" evidence="1">
    <location>
        <begin position="223"/>
        <end position="250"/>
    </location>
</feature>
<organism evidence="2 3">
    <name type="scientific">Orbilia javanica</name>
    <dbReference type="NCBI Taxonomy" id="47235"/>
    <lineage>
        <taxon>Eukaryota</taxon>
        <taxon>Fungi</taxon>
        <taxon>Dikarya</taxon>
        <taxon>Ascomycota</taxon>
        <taxon>Pezizomycotina</taxon>
        <taxon>Orbiliomycetes</taxon>
        <taxon>Orbiliales</taxon>
        <taxon>Orbiliaceae</taxon>
        <taxon>Orbilia</taxon>
    </lineage>
</organism>
<feature type="compositionally biased region" description="Acidic residues" evidence="1">
    <location>
        <begin position="113"/>
        <end position="124"/>
    </location>
</feature>
<feature type="compositionally biased region" description="Basic residues" evidence="1">
    <location>
        <begin position="224"/>
        <end position="236"/>
    </location>
</feature>
<feature type="compositionally biased region" description="Polar residues" evidence="1">
    <location>
        <begin position="492"/>
        <end position="504"/>
    </location>
</feature>
<evidence type="ECO:0000256" key="1">
    <source>
        <dbReference type="SAM" id="MobiDB-lite"/>
    </source>
</evidence>
<feature type="compositionally biased region" description="Basic residues" evidence="1">
    <location>
        <begin position="536"/>
        <end position="548"/>
    </location>
</feature>
<evidence type="ECO:0000313" key="2">
    <source>
        <dbReference type="EMBL" id="KAK6345134.1"/>
    </source>
</evidence>
<feature type="compositionally biased region" description="Basic and acidic residues" evidence="1">
    <location>
        <begin position="549"/>
        <end position="563"/>
    </location>
</feature>
<dbReference type="Proteomes" id="UP001313282">
    <property type="component" value="Unassembled WGS sequence"/>
</dbReference>
<accession>A0AAN8N297</accession>
<protein>
    <submittedName>
        <fullName evidence="2">Uncharacterized protein</fullName>
    </submittedName>
</protein>
<sequence length="563" mass="63664">MRCPSLARHPSKSSSSCYYIIRDSIDSADIDCNLPPKMAGRNSDDDDDDANYNDDNYNYNDGRYFRRADGSLRWLASFRPRSRSRSRRGRELEEGHPRPRLRSPPPPPRPQSDDDDDQEQTLESDDSRQRREGGEEKNENEEEEEDDPNKDPTTATNTASNTNIPTNLDITNPLPALTYEELHSLHHSENLKRIYSHSRRAPPRPRQPLPRSLWNIIPVPSWRQRARAHSRSKRTSRSAPPHTSNDSIYDDPEYLAFDAAKYVRPPPRRVKSVPRASERAARVPTPPSILKESVPPRRPDFPLPPPTDAERNWRHTITRIPTAVADAVLKERPSVDFDKKSRVHGYFKTDPIYLIENTTTTTTTTPLQPSQSQPQSPTTPTTSIKTSPPPSSFKQYFYYSSPSPASPASPTSPSHHQIPYHSSSTPNLFDTAASITAAIDRESVQAFSDQGNQKKNLQGNYTSLFEEFEGEDLPPPTPTRERRNHPPGPTPSLWNPLTPEQNYNPFRPPGTTLARKKARQPLAFGYSHGESSSSSKKNKPKKPNKKKKDPKDGGNENKRKGDP</sequence>
<comment type="caution">
    <text evidence="2">The sequence shown here is derived from an EMBL/GenBank/DDBJ whole genome shotgun (WGS) entry which is preliminary data.</text>
</comment>
<evidence type="ECO:0000313" key="3">
    <source>
        <dbReference type="Proteomes" id="UP001313282"/>
    </source>
</evidence>
<feature type="compositionally biased region" description="Low complexity" evidence="1">
    <location>
        <begin position="400"/>
        <end position="414"/>
    </location>
</feature>
<reference evidence="2 3" key="1">
    <citation type="submission" date="2019-10" db="EMBL/GenBank/DDBJ databases">
        <authorList>
            <person name="Palmer J.M."/>
        </authorList>
    </citation>
    <scope>NUCLEOTIDE SEQUENCE [LARGE SCALE GENOMIC DNA]</scope>
    <source>
        <strain evidence="2 3">TWF718</strain>
    </source>
</reference>
<feature type="region of interest" description="Disordered" evidence="1">
    <location>
        <begin position="362"/>
        <end position="425"/>
    </location>
</feature>
<dbReference type="EMBL" id="JAVHNR010000004">
    <property type="protein sequence ID" value="KAK6345134.1"/>
    <property type="molecule type" value="Genomic_DNA"/>
</dbReference>
<feature type="region of interest" description="Disordered" evidence="1">
    <location>
        <begin position="468"/>
        <end position="563"/>
    </location>
</feature>